<sequence>MENLIVKITQLYDKHKSSPKTIEKLSYYVEKQLPALLDKYNAQEKRRIFLEKESKRYINNFLSNEEYQYFYIKSTDTFIEYNGLDYKIIPEDNLWFKILNDITEKKTLLEYKQKIKSKIIEYIKKKNLLNSIPETDTIQNMINFFTPILFSNKEKVKYFFSIIGDNILNKQSPNIYFVQEKSKEFFEIIENLSGYYFEKKLNAMNQFKFKYRGQSYNNSRLIYFTNNIKNKSVWFSFIKENFLNFIVLCCHYSTRYINAENYALQRNELFKNEIYYLKNNSKEAIINTFINKFTYTKENSKIHTSDMQFLWNMFLKEKNIENIIYKVELENILRNKLQYNSGNYLNLYTLHGDKIKIFKTFFENYIVYDEDDELEISEIYKILQNKVECNINENLLQDLISHYTSYQSDDGKTIKNISCKLWNKQQEILEAFENKFNKLIEDSETNCISIYDTYVLYCKYSNNNNKILTVSKKYFEKYIHKLLPSEFINNKNILLTYWN</sequence>
<reference evidence="1" key="1">
    <citation type="journal article" date="2020" name="Nature">
        <title>Giant virus diversity and host interactions through global metagenomics.</title>
        <authorList>
            <person name="Schulz F."/>
            <person name="Roux S."/>
            <person name="Paez-Espino D."/>
            <person name="Jungbluth S."/>
            <person name="Walsh D.A."/>
            <person name="Denef V.J."/>
            <person name="McMahon K.D."/>
            <person name="Konstantinidis K.T."/>
            <person name="Eloe-Fadrosh E.A."/>
            <person name="Kyrpides N.C."/>
            <person name="Woyke T."/>
        </authorList>
    </citation>
    <scope>NUCLEOTIDE SEQUENCE</scope>
    <source>
        <strain evidence="1">GVMAG-S-1102244-55</strain>
    </source>
</reference>
<organism evidence="1">
    <name type="scientific">viral metagenome</name>
    <dbReference type="NCBI Taxonomy" id="1070528"/>
    <lineage>
        <taxon>unclassified sequences</taxon>
        <taxon>metagenomes</taxon>
        <taxon>organismal metagenomes</taxon>
    </lineage>
</organism>
<proteinExistence type="predicted"/>
<evidence type="ECO:0000313" key="1">
    <source>
        <dbReference type="EMBL" id="QHU14802.1"/>
    </source>
</evidence>
<dbReference type="EMBL" id="MN740847">
    <property type="protein sequence ID" value="QHU14802.1"/>
    <property type="molecule type" value="Genomic_DNA"/>
</dbReference>
<accession>A0A6C0K9S0</accession>
<protein>
    <submittedName>
        <fullName evidence="1">Uncharacterized protein</fullName>
    </submittedName>
</protein>
<name>A0A6C0K9S0_9ZZZZ</name>
<dbReference type="AlphaFoldDB" id="A0A6C0K9S0"/>